<dbReference type="InterPro" id="IPR056146">
    <property type="entry name" value="DUF7729"/>
</dbReference>
<sequence length="488" mass="52611">MERIDCFAFLNTNCCHSLLPLASYSEFPDHWTSESSQPLPLQCLSLLKGTALQTSGKAEIVKDGHVLAKQRILVAAMISRPDCTSFSSCSCISSPTSERSFPKCGVEVQKALVQEPGRDAGRAGGWSHHESASQRVPRQQRRHDSSYISRIAPAKSLFNTTTLLFLVFITLSLCCGCATAQELHGDQQRSAPVAQLDFAWKGYLLVDHRAPPTPPRMHLVRRASTAPSKSTSAPSSAAASSLNVDASPTPSVTAIPEPFDSALGNNFTAPCQTFFQNFLSNDTFNLCHPFSLLLQTSSAFFDASKSFVRITQTLDATCNVNFNTCLAVMNEFGKNIKNDSNCAVDYANDNPLVLQAYNGLIAYQPLYQAGCLRDNRGNYCFANAITNTTAVTDSYPYYLPLGVSLPGSSRPTCNTCLQDTMALFSSFAANVTQPLSQTYALAAQQIDIGCGPSFVNQTAAPLKGDAGAVGVNMAPTITLLIMLLALFL</sequence>
<dbReference type="Proteomes" id="UP000250266">
    <property type="component" value="Unassembled WGS sequence"/>
</dbReference>
<reference evidence="3 4" key="1">
    <citation type="journal article" date="2016" name="Nat. Commun.">
        <title>Ectomycorrhizal ecology is imprinted in the genome of the dominant symbiotic fungus Cenococcum geophilum.</title>
        <authorList>
            <consortium name="DOE Joint Genome Institute"/>
            <person name="Peter M."/>
            <person name="Kohler A."/>
            <person name="Ohm R.A."/>
            <person name="Kuo A."/>
            <person name="Krutzmann J."/>
            <person name="Morin E."/>
            <person name="Arend M."/>
            <person name="Barry K.W."/>
            <person name="Binder M."/>
            <person name="Choi C."/>
            <person name="Clum A."/>
            <person name="Copeland A."/>
            <person name="Grisel N."/>
            <person name="Haridas S."/>
            <person name="Kipfer T."/>
            <person name="LaButti K."/>
            <person name="Lindquist E."/>
            <person name="Lipzen A."/>
            <person name="Maire R."/>
            <person name="Meier B."/>
            <person name="Mihaltcheva S."/>
            <person name="Molinier V."/>
            <person name="Murat C."/>
            <person name="Poggeler S."/>
            <person name="Quandt C.A."/>
            <person name="Sperisen C."/>
            <person name="Tritt A."/>
            <person name="Tisserant E."/>
            <person name="Crous P.W."/>
            <person name="Henrissat B."/>
            <person name="Nehls U."/>
            <person name="Egli S."/>
            <person name="Spatafora J.W."/>
            <person name="Grigoriev I.V."/>
            <person name="Martin F.M."/>
        </authorList>
    </citation>
    <scope>NUCLEOTIDE SEQUENCE [LARGE SCALE GENOMIC DNA]</scope>
    <source>
        <strain evidence="3 4">CBS 459.81</strain>
    </source>
</reference>
<proteinExistence type="predicted"/>
<dbReference type="EMBL" id="KV745170">
    <property type="protein sequence ID" value="OCK76896.1"/>
    <property type="molecule type" value="Genomic_DNA"/>
</dbReference>
<gene>
    <name evidence="3" type="ORF">K432DRAFT_385103</name>
</gene>
<feature type="region of interest" description="Disordered" evidence="1">
    <location>
        <begin position="118"/>
        <end position="143"/>
    </location>
</feature>
<feature type="compositionally biased region" description="Low complexity" evidence="1">
    <location>
        <begin position="223"/>
        <end position="241"/>
    </location>
</feature>
<evidence type="ECO:0000256" key="1">
    <source>
        <dbReference type="SAM" id="MobiDB-lite"/>
    </source>
</evidence>
<evidence type="ECO:0000313" key="3">
    <source>
        <dbReference type="EMBL" id="OCK76896.1"/>
    </source>
</evidence>
<dbReference type="PANTHER" id="PTHR39460">
    <property type="entry name" value="EXPRESSED PROTEIN"/>
    <property type="match status" value="1"/>
</dbReference>
<evidence type="ECO:0000259" key="2">
    <source>
        <dbReference type="Pfam" id="PF24855"/>
    </source>
</evidence>
<evidence type="ECO:0000313" key="4">
    <source>
        <dbReference type="Proteomes" id="UP000250266"/>
    </source>
</evidence>
<protein>
    <recommendedName>
        <fullName evidence="2">DUF7729 domain-containing protein</fullName>
    </recommendedName>
</protein>
<dbReference type="Pfam" id="PF24855">
    <property type="entry name" value="DUF7729"/>
    <property type="match status" value="1"/>
</dbReference>
<dbReference type="OrthoDB" id="2564812at2759"/>
<feature type="region of interest" description="Disordered" evidence="1">
    <location>
        <begin position="214"/>
        <end position="247"/>
    </location>
</feature>
<dbReference type="PANTHER" id="PTHR39460:SF1">
    <property type="entry name" value="C6 TRANSCRIPTION FACTOR"/>
    <property type="match status" value="1"/>
</dbReference>
<keyword evidence="4" id="KW-1185">Reference proteome</keyword>
<dbReference type="AlphaFoldDB" id="A0A8E2E3U7"/>
<feature type="domain" description="DUF7729" evidence="2">
    <location>
        <begin position="255"/>
        <end position="458"/>
    </location>
</feature>
<organism evidence="3 4">
    <name type="scientific">Lepidopterella palustris CBS 459.81</name>
    <dbReference type="NCBI Taxonomy" id="1314670"/>
    <lineage>
        <taxon>Eukaryota</taxon>
        <taxon>Fungi</taxon>
        <taxon>Dikarya</taxon>
        <taxon>Ascomycota</taxon>
        <taxon>Pezizomycotina</taxon>
        <taxon>Dothideomycetes</taxon>
        <taxon>Pleosporomycetidae</taxon>
        <taxon>Mytilinidiales</taxon>
        <taxon>Argynnaceae</taxon>
        <taxon>Lepidopterella</taxon>
    </lineage>
</organism>
<feature type="compositionally biased region" description="Basic and acidic residues" evidence="1">
    <location>
        <begin position="118"/>
        <end position="132"/>
    </location>
</feature>
<accession>A0A8E2E3U7</accession>
<name>A0A8E2E3U7_9PEZI</name>